<dbReference type="AlphaFoldDB" id="A0AAE0GIV4"/>
<keyword evidence="2" id="KW-1185">Reference proteome</keyword>
<accession>A0AAE0GIV4</accession>
<reference evidence="1 2" key="1">
    <citation type="journal article" date="2015" name="Genome Biol. Evol.">
        <title>Comparative Genomics of a Bacterivorous Green Alga Reveals Evolutionary Causalities and Consequences of Phago-Mixotrophic Mode of Nutrition.</title>
        <authorList>
            <person name="Burns J.A."/>
            <person name="Paasch A."/>
            <person name="Narechania A."/>
            <person name="Kim E."/>
        </authorList>
    </citation>
    <scope>NUCLEOTIDE SEQUENCE [LARGE SCALE GENOMIC DNA]</scope>
    <source>
        <strain evidence="1 2">PLY_AMNH</strain>
    </source>
</reference>
<organism evidence="1 2">
    <name type="scientific">Cymbomonas tetramitiformis</name>
    <dbReference type="NCBI Taxonomy" id="36881"/>
    <lineage>
        <taxon>Eukaryota</taxon>
        <taxon>Viridiplantae</taxon>
        <taxon>Chlorophyta</taxon>
        <taxon>Pyramimonadophyceae</taxon>
        <taxon>Pyramimonadales</taxon>
        <taxon>Pyramimonadaceae</taxon>
        <taxon>Cymbomonas</taxon>
    </lineage>
</organism>
<dbReference type="EMBL" id="LGRX02005268">
    <property type="protein sequence ID" value="KAK3278820.1"/>
    <property type="molecule type" value="Genomic_DNA"/>
</dbReference>
<evidence type="ECO:0000313" key="1">
    <source>
        <dbReference type="EMBL" id="KAK3278820.1"/>
    </source>
</evidence>
<evidence type="ECO:0000313" key="2">
    <source>
        <dbReference type="Proteomes" id="UP001190700"/>
    </source>
</evidence>
<name>A0AAE0GIV4_9CHLO</name>
<sequence length="150" mass="16391">MLAAQNISVCTSGWRRIKEAQSKWPRTDTALQFYSFCFLPYPANGFAANRNFTITSGTRPIRRASCLGVIVTLLPAGCTALLTASCRELATRSKRPACAAQLVSNLRSEISLEAARACGNLEMRQIALAHRRTALDHRQVDAHTNTLGAL</sequence>
<gene>
    <name evidence="1" type="ORF">CYMTET_13268</name>
</gene>
<protein>
    <submittedName>
        <fullName evidence="1">Uncharacterized protein</fullName>
    </submittedName>
</protein>
<comment type="caution">
    <text evidence="1">The sequence shown here is derived from an EMBL/GenBank/DDBJ whole genome shotgun (WGS) entry which is preliminary data.</text>
</comment>
<dbReference type="Proteomes" id="UP001190700">
    <property type="component" value="Unassembled WGS sequence"/>
</dbReference>
<proteinExistence type="predicted"/>